<sequence length="312" mass="34026">MKMPRPFPVENPLRFRLWDLQTQRLGLGPPYPQRFLDMLYLTPVFLAMMALPSPTETRSSEGVGFSSMGFADRLGRASGIDDRRFVFGPGFPTRRGDKVPNYFMYYPQMMSHRGKTSPYAYYRPVLSYFYLPQNSKYESNPMEYYDSVDSLDIDELLGSPKRKKVSISGSSSGYGHAMTTMTKAKTKKKKGSDGGKKKKKKNKGSTKWGASMSGWGGGGGGEKQSSVEVGPAVAEVEAAVVEEEAIAVVAKTGVVEVEATAVEAEATPVEAKATPVEAVVGVVEVEVTVEEGAEEAEEVEARAVEEAEARTV</sequence>
<feature type="compositionally biased region" description="Basic residues" evidence="1">
    <location>
        <begin position="184"/>
        <end position="204"/>
    </location>
</feature>
<gene>
    <name evidence="2" type="ORF">DSTB1V02_LOCUS573</name>
</gene>
<keyword evidence="3" id="KW-1185">Reference proteome</keyword>
<dbReference type="AlphaFoldDB" id="A0A7R8X4D0"/>
<organism evidence="2">
    <name type="scientific">Darwinula stevensoni</name>
    <dbReference type="NCBI Taxonomy" id="69355"/>
    <lineage>
        <taxon>Eukaryota</taxon>
        <taxon>Metazoa</taxon>
        <taxon>Ecdysozoa</taxon>
        <taxon>Arthropoda</taxon>
        <taxon>Crustacea</taxon>
        <taxon>Oligostraca</taxon>
        <taxon>Ostracoda</taxon>
        <taxon>Podocopa</taxon>
        <taxon>Podocopida</taxon>
        <taxon>Darwinulocopina</taxon>
        <taxon>Darwinuloidea</taxon>
        <taxon>Darwinulidae</taxon>
        <taxon>Darwinula</taxon>
    </lineage>
</organism>
<evidence type="ECO:0000256" key="1">
    <source>
        <dbReference type="SAM" id="MobiDB-lite"/>
    </source>
</evidence>
<evidence type="ECO:0000313" key="3">
    <source>
        <dbReference type="Proteomes" id="UP000677054"/>
    </source>
</evidence>
<feature type="non-terminal residue" evidence="2">
    <location>
        <position position="1"/>
    </location>
</feature>
<reference evidence="2" key="1">
    <citation type="submission" date="2020-11" db="EMBL/GenBank/DDBJ databases">
        <authorList>
            <person name="Tran Van P."/>
        </authorList>
    </citation>
    <scope>NUCLEOTIDE SEQUENCE</scope>
</reference>
<feature type="region of interest" description="Disordered" evidence="1">
    <location>
        <begin position="162"/>
        <end position="228"/>
    </location>
</feature>
<dbReference type="EMBL" id="CAJPEV010000041">
    <property type="protein sequence ID" value="CAG0879408.1"/>
    <property type="molecule type" value="Genomic_DNA"/>
</dbReference>
<name>A0A7R8X4D0_9CRUS</name>
<dbReference type="EMBL" id="LR899558">
    <property type="protein sequence ID" value="CAD7240552.1"/>
    <property type="molecule type" value="Genomic_DNA"/>
</dbReference>
<accession>A0A7R8X4D0</accession>
<protein>
    <submittedName>
        <fullName evidence="2">Uncharacterized protein</fullName>
    </submittedName>
</protein>
<dbReference type="Proteomes" id="UP000677054">
    <property type="component" value="Unassembled WGS sequence"/>
</dbReference>
<evidence type="ECO:0000313" key="2">
    <source>
        <dbReference type="EMBL" id="CAD7240552.1"/>
    </source>
</evidence>
<proteinExistence type="predicted"/>